<dbReference type="Proteomes" id="UP000277214">
    <property type="component" value="Chromosome 1"/>
</dbReference>
<name>A0A3S4FTE0_SALET</name>
<evidence type="ECO:0000313" key="2">
    <source>
        <dbReference type="Proteomes" id="UP000277214"/>
    </source>
</evidence>
<dbReference type="EMBL" id="LR134149">
    <property type="protein sequence ID" value="VEA34408.1"/>
    <property type="molecule type" value="Genomic_DNA"/>
</dbReference>
<organism evidence="1 2">
    <name type="scientific">Salmonella enterica I</name>
    <dbReference type="NCBI Taxonomy" id="59201"/>
    <lineage>
        <taxon>Bacteria</taxon>
        <taxon>Pseudomonadati</taxon>
        <taxon>Pseudomonadota</taxon>
        <taxon>Gammaproteobacteria</taxon>
        <taxon>Enterobacterales</taxon>
        <taxon>Enterobacteriaceae</taxon>
        <taxon>Salmonella</taxon>
    </lineage>
</organism>
<gene>
    <name evidence="1" type="primary">srfC_2</name>
    <name evidence="1" type="ORF">NCTC8272_01441</name>
</gene>
<proteinExistence type="predicted"/>
<dbReference type="Pfam" id="PF10139">
    <property type="entry name" value="Virul_Fac"/>
    <property type="match status" value="1"/>
</dbReference>
<sequence>MTKPLNATQAVIEWVNNTRRYATRLDDEADALLAQLTLAAADESALNAACASHGCVGLYGYAQSAKAHLLTTLCGNENGKLEIITPDRDYDYFSHINPGHAPANMAIRFTRDIFSNENSWPLRLRLISEAELVQIFIAWTSSSHICRQVEKSIITSRLEKWQSLRQPQPVPGVTAEEVATIASFWRSCLRPPDNILMMRHGNTLPRSCLRWISRHGRTLGHYCGESNRRSPSNGWRWRICCNKPAMPGNWRRRSACWSIILAYRRKTS</sequence>
<accession>A0A3S4FTE0</accession>
<dbReference type="AlphaFoldDB" id="A0A3S4FTE0"/>
<protein>
    <submittedName>
        <fullName evidence="1">Putative virulence effector protein</fullName>
    </submittedName>
</protein>
<reference evidence="1 2" key="1">
    <citation type="submission" date="2018-12" db="EMBL/GenBank/DDBJ databases">
        <authorList>
            <consortium name="Pathogen Informatics"/>
        </authorList>
    </citation>
    <scope>NUCLEOTIDE SEQUENCE [LARGE SCALE GENOMIC DNA]</scope>
    <source>
        <strain evidence="1 2">NCTC8272</strain>
    </source>
</reference>
<evidence type="ECO:0000313" key="1">
    <source>
        <dbReference type="EMBL" id="VEA34408.1"/>
    </source>
</evidence>
<dbReference type="InterPro" id="IPR017030">
    <property type="entry name" value="Vir_effector_SfrC"/>
</dbReference>